<name>A0A8S5KXN0_9VIRU</name>
<gene>
    <name evidence="2" type="primary">AIN003_1</name>
</gene>
<dbReference type="KEGG" id="vg:80398255"/>
<keyword evidence="1" id="KW-0812">Transmembrane</keyword>
<protein>
    <submittedName>
        <fullName evidence="2">Uncharacterized protein</fullName>
    </submittedName>
</protein>
<organism evidence="2 3">
    <name type="scientific">ssRNA phage AIN003</name>
    <dbReference type="NCBI Taxonomy" id="2785986"/>
    <lineage>
        <taxon>Viruses</taxon>
        <taxon>Riboviria</taxon>
        <taxon>Orthornavirae</taxon>
        <taxon>Lenarviricota</taxon>
        <taxon>Leviviricetes</taxon>
        <taxon>Norzivirales</taxon>
        <taxon>Fiersviridae</taxon>
        <taxon>Dahmuvirus</taxon>
        <taxon>Dahmuvirus insecticola</taxon>
    </lineage>
</organism>
<dbReference type="Proteomes" id="UP000682607">
    <property type="component" value="Segment"/>
</dbReference>
<dbReference type="EMBL" id="BK013358">
    <property type="protein sequence ID" value="DAD49847.1"/>
    <property type="molecule type" value="Genomic_RNA"/>
</dbReference>
<feature type="non-terminal residue" evidence="2">
    <location>
        <position position="1"/>
    </location>
</feature>
<keyword evidence="3" id="KW-1185">Reference proteome</keyword>
<keyword evidence="1" id="KW-1133">Transmembrane helix</keyword>
<evidence type="ECO:0000313" key="2">
    <source>
        <dbReference type="EMBL" id="DAD49847.1"/>
    </source>
</evidence>
<sequence>LDIRELGMDRSVVYAILLFFAFAIDRLVPFLPLK</sequence>
<reference evidence="2" key="1">
    <citation type="submission" date="2020-09" db="EMBL/GenBank/DDBJ databases">
        <title>Leviviricetes taxonomy.</title>
        <authorList>
            <person name="Stockdale S.R."/>
            <person name="Callanan J."/>
            <person name="Adriaenssens E.M."/>
            <person name="Kuhn J.H."/>
            <person name="Rumnieks J."/>
            <person name="Shkoporov A."/>
            <person name="Draper L.A."/>
            <person name="Ross P."/>
            <person name="Hill C."/>
        </authorList>
    </citation>
    <scope>NUCLEOTIDE SEQUENCE</scope>
</reference>
<dbReference type="RefSeq" id="YP_010769282.1">
    <property type="nucleotide sequence ID" value="NC_073928.1"/>
</dbReference>
<evidence type="ECO:0000313" key="3">
    <source>
        <dbReference type="Proteomes" id="UP000682607"/>
    </source>
</evidence>
<dbReference type="GeneID" id="80398255"/>
<proteinExistence type="predicted"/>
<evidence type="ECO:0000256" key="1">
    <source>
        <dbReference type="SAM" id="Phobius"/>
    </source>
</evidence>
<keyword evidence="1" id="KW-0472">Membrane</keyword>
<feature type="transmembrane region" description="Helical" evidence="1">
    <location>
        <begin position="12"/>
        <end position="31"/>
    </location>
</feature>
<accession>A0A8S5KXN0</accession>